<dbReference type="InterPro" id="IPR054836">
    <property type="entry name" value="Tn5_transposase"/>
</dbReference>
<dbReference type="PANTHER" id="PTHR37319:SF1">
    <property type="entry name" value="TRANSPOSASE TN5 DIMERISATION DOMAIN-CONTAINING PROTEIN"/>
    <property type="match status" value="1"/>
</dbReference>
<evidence type="ECO:0000313" key="2">
    <source>
        <dbReference type="EMBL" id="EMO62956.1"/>
    </source>
</evidence>
<dbReference type="InterPro" id="IPR012337">
    <property type="entry name" value="RNaseH-like_sf"/>
</dbReference>
<proteinExistence type="predicted"/>
<evidence type="ECO:0000259" key="1">
    <source>
        <dbReference type="Pfam" id="PF01609"/>
    </source>
</evidence>
<dbReference type="AlphaFoldDB" id="M6W687"/>
<name>M6W687_LEPBO</name>
<dbReference type="GO" id="GO:0004803">
    <property type="term" value="F:transposase activity"/>
    <property type="evidence" value="ECO:0007669"/>
    <property type="project" value="InterPro"/>
</dbReference>
<accession>M6W687</accession>
<dbReference type="InterPro" id="IPR002559">
    <property type="entry name" value="Transposase_11"/>
</dbReference>
<dbReference type="Gene3D" id="3.90.350.10">
    <property type="entry name" value="Transposase Inhibitor Protein From Tn5, Chain A, domain 1"/>
    <property type="match status" value="1"/>
</dbReference>
<dbReference type="GO" id="GO:0003677">
    <property type="term" value="F:DNA binding"/>
    <property type="evidence" value="ECO:0007669"/>
    <property type="project" value="InterPro"/>
</dbReference>
<feature type="domain" description="Transposase IS4-like" evidence="1">
    <location>
        <begin position="151"/>
        <end position="242"/>
    </location>
</feature>
<sequence length="339" mass="39135">MHSSLSITADGLPLGLASIKFWNRKKFKGCKALKKKINPTRMPIEKKESFRWLENLKQSTALLDRPENCVHIGDRESDIYELFCLAKQLKTNFLVRSCVDRLAIEGDHTIRKVMKNSRVKVTHRIKVGDEKGISKVSVEVKYHYIRILPPIGKKKKYPELNLTVIHAQEKGTPKNRKRIDWKLITNLSVKTNLDAIQKIQWYALRWKIEVFHKILKSGCKAEESKLRTADRLVNLISIYCILSWRIFWMTMMNRSTNFVSPNIGLTATEIHLLDELIKNKNCDNKQKKTLTNYITKIARLGGYLARSSDPPPGNMVIWRGFSRLTDITLGFKLAKNNCG</sequence>
<dbReference type="InterPro" id="IPR047768">
    <property type="entry name" value="Tn5p-like"/>
</dbReference>
<dbReference type="EMBL" id="AKWF02000070">
    <property type="protein sequence ID" value="EMO62956.1"/>
    <property type="molecule type" value="Genomic_DNA"/>
</dbReference>
<organism evidence="2 3">
    <name type="scientific">Leptospira borgpetersenii serovar Pomona str. 200901868</name>
    <dbReference type="NCBI Taxonomy" id="1192866"/>
    <lineage>
        <taxon>Bacteria</taxon>
        <taxon>Pseudomonadati</taxon>
        <taxon>Spirochaetota</taxon>
        <taxon>Spirochaetia</taxon>
        <taxon>Leptospirales</taxon>
        <taxon>Leptospiraceae</taxon>
        <taxon>Leptospira</taxon>
    </lineage>
</organism>
<gene>
    <name evidence="2" type="ORF">LEP1GSC133_1183</name>
</gene>
<comment type="caution">
    <text evidence="2">The sequence shown here is derived from an EMBL/GenBank/DDBJ whole genome shotgun (WGS) entry which is preliminary data.</text>
</comment>
<dbReference type="Proteomes" id="UP000012159">
    <property type="component" value="Unassembled WGS sequence"/>
</dbReference>
<dbReference type="InterPro" id="IPR014737">
    <property type="entry name" value="Transposase_Tn5-like_C"/>
</dbReference>
<dbReference type="SUPFAM" id="SSF53098">
    <property type="entry name" value="Ribonuclease H-like"/>
    <property type="match status" value="1"/>
</dbReference>
<dbReference type="GO" id="GO:0006313">
    <property type="term" value="P:DNA transposition"/>
    <property type="evidence" value="ECO:0007669"/>
    <property type="project" value="InterPro"/>
</dbReference>
<dbReference type="Pfam" id="PF01609">
    <property type="entry name" value="DDE_Tnp_1"/>
    <property type="match status" value="1"/>
</dbReference>
<dbReference type="NCBIfam" id="NF033590">
    <property type="entry name" value="transpos_IS4_3"/>
    <property type="match status" value="1"/>
</dbReference>
<evidence type="ECO:0000313" key="3">
    <source>
        <dbReference type="Proteomes" id="UP000012159"/>
    </source>
</evidence>
<reference evidence="2 3" key="1">
    <citation type="submission" date="2013-01" db="EMBL/GenBank/DDBJ databases">
        <authorList>
            <person name="Harkins D.M."/>
            <person name="Durkin A.S."/>
            <person name="Brinkac L.M."/>
            <person name="Haft D.H."/>
            <person name="Selengut J.D."/>
            <person name="Sanka R."/>
            <person name="DePew J."/>
            <person name="Purushe J."/>
            <person name="Picardeau M."/>
            <person name="Werts C."/>
            <person name="Goarant C."/>
            <person name="Vinetz J.M."/>
            <person name="Sutton G.G."/>
            <person name="Nierman W.C."/>
            <person name="Fouts D.E."/>
        </authorList>
    </citation>
    <scope>NUCLEOTIDE SEQUENCE [LARGE SCALE GENOMIC DNA]</scope>
    <source>
        <strain evidence="2 3">200901868</strain>
    </source>
</reference>
<protein>
    <submittedName>
        <fullName evidence="2">Transposase, IS4-like family protein</fullName>
    </submittedName>
</protein>
<dbReference type="PANTHER" id="PTHR37319">
    <property type="entry name" value="TRANSPOSASE"/>
    <property type="match status" value="1"/>
</dbReference>
<dbReference type="Gene3D" id="1.10.740.10">
    <property type="entry name" value="Transferase Inhibitor Protein From Tn5, Chain"/>
    <property type="match status" value="1"/>
</dbReference>